<gene>
    <name evidence="3" type="ORF">ACFQS1_37435</name>
</gene>
<evidence type="ECO:0000256" key="1">
    <source>
        <dbReference type="SAM" id="MobiDB-lite"/>
    </source>
</evidence>
<protein>
    <submittedName>
        <fullName evidence="3">GGDEF domain-containing protein</fullName>
    </submittedName>
</protein>
<dbReference type="SMART" id="SM00267">
    <property type="entry name" value="GGDEF"/>
    <property type="match status" value="1"/>
</dbReference>
<sequence length="540" mass="57904">MTTKAAERVDAPEGHGFSAPSGEPGAGGGSALELAAALLELETRDVTAFRAVRAPAEEVRRAAEEAGDEEAAQRAALLLADVLLREGRVGEGGRLAHQALAWAVRHDQPYVQARAHRELSIFYRLVGDISDALTHGVQAVANLADDVAPGIRARHLMTLAVALDDSGSTEEGGRRSREALDLAEEIGDRELELLILNNMTYTAYENGDEPAARALAGRMQRVSAATGRQLAANELDTVARVEMMGNRFDSVEAALAGVIDGRIAVNEGDAAGECMLTLAEARRLNGRFAQAQVALDRAVAECEKNGLARLRARARQEQAALHAAAGDYKAAYEEHLLFHADSAALHSAQRESRARAMQAVFEANEARRASEHFREMAHRDALTGLHNRRYVNERLPALLAEAAANRGPISVAIADLDHFKRINDTLSHATGDTVLQHIGLLLQEAVSGPMIAARMGGEEFLLVFPGMDGAEAARRCELLRLRIRTHGWHAVTGALAVTTSIGVTTAVDGRATVSALLSQADRNLYAAKRAGRDRVVTDLN</sequence>
<keyword evidence="4" id="KW-1185">Reference proteome</keyword>
<dbReference type="Gene3D" id="3.30.70.270">
    <property type="match status" value="1"/>
</dbReference>
<evidence type="ECO:0000313" key="3">
    <source>
        <dbReference type="EMBL" id="MFC7279675.1"/>
    </source>
</evidence>
<dbReference type="InterPro" id="IPR029787">
    <property type="entry name" value="Nucleotide_cyclase"/>
</dbReference>
<evidence type="ECO:0000259" key="2">
    <source>
        <dbReference type="PROSITE" id="PS50887"/>
    </source>
</evidence>
<dbReference type="SUPFAM" id="SSF48452">
    <property type="entry name" value="TPR-like"/>
    <property type="match status" value="1"/>
</dbReference>
<dbReference type="Proteomes" id="UP001596548">
    <property type="component" value="Unassembled WGS sequence"/>
</dbReference>
<dbReference type="NCBIfam" id="TIGR00254">
    <property type="entry name" value="GGDEF"/>
    <property type="match status" value="1"/>
</dbReference>
<comment type="caution">
    <text evidence="3">The sequence shown here is derived from an EMBL/GenBank/DDBJ whole genome shotgun (WGS) entry which is preliminary data.</text>
</comment>
<proteinExistence type="predicted"/>
<dbReference type="Pfam" id="PF00990">
    <property type="entry name" value="GGDEF"/>
    <property type="match status" value="1"/>
</dbReference>
<dbReference type="InterPro" id="IPR011990">
    <property type="entry name" value="TPR-like_helical_dom_sf"/>
</dbReference>
<dbReference type="PROSITE" id="PS50887">
    <property type="entry name" value="GGDEF"/>
    <property type="match status" value="1"/>
</dbReference>
<feature type="region of interest" description="Disordered" evidence="1">
    <location>
        <begin position="1"/>
        <end position="29"/>
    </location>
</feature>
<dbReference type="InterPro" id="IPR043128">
    <property type="entry name" value="Rev_trsase/Diguanyl_cyclase"/>
</dbReference>
<dbReference type="CDD" id="cd01949">
    <property type="entry name" value="GGDEF"/>
    <property type="match status" value="1"/>
</dbReference>
<dbReference type="RefSeq" id="WP_378977226.1">
    <property type="nucleotide sequence ID" value="NZ_JBHTBJ010000057.1"/>
</dbReference>
<dbReference type="PANTHER" id="PTHR45138:SF9">
    <property type="entry name" value="DIGUANYLATE CYCLASE DGCM-RELATED"/>
    <property type="match status" value="1"/>
</dbReference>
<dbReference type="InterPro" id="IPR050469">
    <property type="entry name" value="Diguanylate_Cyclase"/>
</dbReference>
<dbReference type="InterPro" id="IPR000160">
    <property type="entry name" value="GGDEF_dom"/>
</dbReference>
<feature type="compositionally biased region" description="Basic and acidic residues" evidence="1">
    <location>
        <begin position="1"/>
        <end position="13"/>
    </location>
</feature>
<evidence type="ECO:0000313" key="4">
    <source>
        <dbReference type="Proteomes" id="UP001596548"/>
    </source>
</evidence>
<dbReference type="SUPFAM" id="SSF55073">
    <property type="entry name" value="Nucleotide cyclase"/>
    <property type="match status" value="1"/>
</dbReference>
<accession>A0ABW2I4B5</accession>
<reference evidence="4" key="1">
    <citation type="journal article" date="2019" name="Int. J. Syst. Evol. Microbiol.">
        <title>The Global Catalogue of Microorganisms (GCM) 10K type strain sequencing project: providing services to taxonomists for standard genome sequencing and annotation.</title>
        <authorList>
            <consortium name="The Broad Institute Genomics Platform"/>
            <consortium name="The Broad Institute Genome Sequencing Center for Infectious Disease"/>
            <person name="Wu L."/>
            <person name="Ma J."/>
        </authorList>
    </citation>
    <scope>NUCLEOTIDE SEQUENCE [LARGE SCALE GENOMIC DNA]</scope>
    <source>
        <strain evidence="4">XZYJT-10</strain>
    </source>
</reference>
<feature type="domain" description="GGDEF" evidence="2">
    <location>
        <begin position="407"/>
        <end position="540"/>
    </location>
</feature>
<dbReference type="PANTHER" id="PTHR45138">
    <property type="entry name" value="REGULATORY COMPONENTS OF SENSORY TRANSDUCTION SYSTEM"/>
    <property type="match status" value="1"/>
</dbReference>
<organism evidence="3 4">
    <name type="scientific">Paractinoplanes rhizophilus</name>
    <dbReference type="NCBI Taxonomy" id="1416877"/>
    <lineage>
        <taxon>Bacteria</taxon>
        <taxon>Bacillati</taxon>
        <taxon>Actinomycetota</taxon>
        <taxon>Actinomycetes</taxon>
        <taxon>Micromonosporales</taxon>
        <taxon>Micromonosporaceae</taxon>
        <taxon>Paractinoplanes</taxon>
    </lineage>
</organism>
<dbReference type="EMBL" id="JBHTBJ010000057">
    <property type="protein sequence ID" value="MFC7279675.1"/>
    <property type="molecule type" value="Genomic_DNA"/>
</dbReference>
<dbReference type="Gene3D" id="1.25.40.10">
    <property type="entry name" value="Tetratricopeptide repeat domain"/>
    <property type="match status" value="1"/>
</dbReference>
<name>A0ABW2I4B5_9ACTN</name>